<dbReference type="Gene3D" id="1.10.530.10">
    <property type="match status" value="1"/>
</dbReference>
<evidence type="ECO:0000313" key="7">
    <source>
        <dbReference type="EMBL" id="UYM05301.1"/>
    </source>
</evidence>
<dbReference type="KEGG" id="sgrg:L0C25_22775"/>
<evidence type="ECO:0000256" key="3">
    <source>
        <dbReference type="ARBA" id="ARBA00022801"/>
    </source>
</evidence>
<comment type="catalytic activity">
    <reaction evidence="1">
        <text>Hydrolyzes the link between N-acetylmuramoyl residues and L-amino acid residues in certain cell-wall glycopeptides.</text>
        <dbReference type="EC" id="3.5.1.28"/>
    </reaction>
</comment>
<keyword evidence="8" id="KW-1185">Reference proteome</keyword>
<evidence type="ECO:0000256" key="4">
    <source>
        <dbReference type="ARBA" id="ARBA00023316"/>
    </source>
</evidence>
<dbReference type="AlphaFoldDB" id="A0AA46THK5"/>
<dbReference type="GO" id="GO:0009254">
    <property type="term" value="P:peptidoglycan turnover"/>
    <property type="evidence" value="ECO:0007669"/>
    <property type="project" value="TreeGrafter"/>
</dbReference>
<dbReference type="PANTHER" id="PTHR30417:SF1">
    <property type="entry name" value="N-ACETYLMURAMOYL-L-ALANINE AMIDASE AMID"/>
    <property type="match status" value="1"/>
</dbReference>
<keyword evidence="5" id="KW-0732">Signal</keyword>
<evidence type="ECO:0000313" key="8">
    <source>
        <dbReference type="Proteomes" id="UP001164390"/>
    </source>
</evidence>
<dbReference type="CDD" id="cd06583">
    <property type="entry name" value="PGRP"/>
    <property type="match status" value="1"/>
</dbReference>
<evidence type="ECO:0000259" key="6">
    <source>
        <dbReference type="SMART" id="SM00644"/>
    </source>
</evidence>
<keyword evidence="4" id="KW-0961">Cell wall biogenesis/degradation</keyword>
<dbReference type="SUPFAM" id="SSF55846">
    <property type="entry name" value="N-acetylmuramoyl-L-alanine amidase-like"/>
    <property type="match status" value="1"/>
</dbReference>
<dbReference type="FunFam" id="3.40.80.10:FF:000006">
    <property type="entry name" value="N-acetylmuramoyl-L-alanine amidase"/>
    <property type="match status" value="1"/>
</dbReference>
<dbReference type="InterPro" id="IPR036505">
    <property type="entry name" value="Amidase/PGRP_sf"/>
</dbReference>
<evidence type="ECO:0000256" key="5">
    <source>
        <dbReference type="SAM" id="SignalP"/>
    </source>
</evidence>
<sequence>MRIPSRITVAVGCVALAASAASAVATTERSIPDSRIDCVSTLSAPDRQQAFERAGAASGVPQDLLLAVSYLESRWDDHGTSPSVAGGFGPMHLVDSAARGWDARGDEARGTSVTDGTLQRAAELTGLSESRLTSDPNANICGAAAVLASYAPDDGAGLASWSSAVERYGSDGTSEFARQVYATLRDGARRTTNDGERVGVRAHPGVRLPSPRREAKAKVDCPDALGCEWIPAPYELADGETDPGSSNYGAHDKAHRPKAPKLSYIVIHDTEATYDQSVDIVQDTSSGTSWNYTIRSSDGHIAQHLKPKDVGWQAGNWYINAHSIGIEHEGKAGNGSWYTEALYRQSAQLVRYLTRKYDIPRDRGHILGHDTVPGTIPGATESMHWDPGPYWDWEHYFDLLGAPIGGERANQRSAAIEPGDTVTVRPGFDGNTNEVTDCEEQSPGSGPCDPDAGTNFVYLRQAHSGDAPLARDAGWNPGANESSTVANDIGARAAAGTQLVVNKVDGDWLQVSWAGNLVWLHNPAADPAVSRVAAPTVTVKEGRAYARTYGRAYPERSAYPDTIPYQEVQPIEYVLRQGQEYVIANPKVATDYYYAMSFDGSLPDDRTVVSGKRKYYLVWTGHRQTFVPASDVVTHGLGR</sequence>
<evidence type="ECO:0000256" key="1">
    <source>
        <dbReference type="ARBA" id="ARBA00001561"/>
    </source>
</evidence>
<dbReference type="GO" id="GO:0009253">
    <property type="term" value="P:peptidoglycan catabolic process"/>
    <property type="evidence" value="ECO:0007669"/>
    <property type="project" value="InterPro"/>
</dbReference>
<dbReference type="EMBL" id="CP094970">
    <property type="protein sequence ID" value="UYM05301.1"/>
    <property type="molecule type" value="Genomic_DNA"/>
</dbReference>
<dbReference type="InterPro" id="IPR051206">
    <property type="entry name" value="NAMLAA_amidase_2"/>
</dbReference>
<dbReference type="RefSeq" id="WP_271634108.1">
    <property type="nucleotide sequence ID" value="NZ_CP094970.1"/>
</dbReference>
<evidence type="ECO:0000256" key="2">
    <source>
        <dbReference type="ARBA" id="ARBA00011901"/>
    </source>
</evidence>
<dbReference type="SUPFAM" id="SSF53955">
    <property type="entry name" value="Lysozyme-like"/>
    <property type="match status" value="1"/>
</dbReference>
<dbReference type="Pfam" id="PF01510">
    <property type="entry name" value="Amidase_2"/>
    <property type="match status" value="1"/>
</dbReference>
<feature type="domain" description="N-acetylmuramoyl-L-alanine amidase" evidence="6">
    <location>
        <begin position="251"/>
        <end position="388"/>
    </location>
</feature>
<dbReference type="SMART" id="SM00644">
    <property type="entry name" value="Ami_2"/>
    <property type="match status" value="1"/>
</dbReference>
<feature type="signal peptide" evidence="5">
    <location>
        <begin position="1"/>
        <end position="23"/>
    </location>
</feature>
<protein>
    <recommendedName>
        <fullName evidence="2">N-acetylmuramoyl-L-alanine amidase</fullName>
        <ecNumber evidence="2">3.5.1.28</ecNumber>
    </recommendedName>
</protein>
<reference evidence="7" key="1">
    <citation type="submission" date="2022-01" db="EMBL/GenBank/DDBJ databases">
        <title>Nocardioidaceae gen. sp. A5X3R13.</title>
        <authorList>
            <person name="Lopez Marin M.A."/>
            <person name="Uhlik O."/>
        </authorList>
    </citation>
    <scope>NUCLEOTIDE SEQUENCE</scope>
    <source>
        <strain evidence="7">A5X3R13</strain>
    </source>
</reference>
<dbReference type="PANTHER" id="PTHR30417">
    <property type="entry name" value="N-ACETYLMURAMOYL-L-ALANINE AMIDASE AMID"/>
    <property type="match status" value="1"/>
</dbReference>
<keyword evidence="3" id="KW-0378">Hydrolase</keyword>
<dbReference type="EC" id="3.5.1.28" evidence="2"/>
<dbReference type="InterPro" id="IPR023346">
    <property type="entry name" value="Lysozyme-like_dom_sf"/>
</dbReference>
<dbReference type="GO" id="GO:0008745">
    <property type="term" value="F:N-acetylmuramoyl-L-alanine amidase activity"/>
    <property type="evidence" value="ECO:0007669"/>
    <property type="project" value="UniProtKB-EC"/>
</dbReference>
<gene>
    <name evidence="7" type="ORF">L0C25_22775</name>
</gene>
<organism evidence="7 8">
    <name type="scientific">Solicola gregarius</name>
    <dbReference type="NCBI Taxonomy" id="2908642"/>
    <lineage>
        <taxon>Bacteria</taxon>
        <taxon>Bacillati</taxon>
        <taxon>Actinomycetota</taxon>
        <taxon>Actinomycetes</taxon>
        <taxon>Propionibacteriales</taxon>
        <taxon>Nocardioidaceae</taxon>
        <taxon>Solicola</taxon>
    </lineage>
</organism>
<dbReference type="Gene3D" id="3.40.80.10">
    <property type="entry name" value="Peptidoglycan recognition protein-like"/>
    <property type="match status" value="1"/>
</dbReference>
<dbReference type="InterPro" id="IPR002502">
    <property type="entry name" value="Amidase_domain"/>
</dbReference>
<dbReference type="GO" id="GO:0071555">
    <property type="term" value="P:cell wall organization"/>
    <property type="evidence" value="ECO:0007669"/>
    <property type="project" value="UniProtKB-KW"/>
</dbReference>
<proteinExistence type="predicted"/>
<accession>A0AA46THK5</accession>
<dbReference type="Proteomes" id="UP001164390">
    <property type="component" value="Chromosome"/>
</dbReference>
<feature type="chain" id="PRO_5041336470" description="N-acetylmuramoyl-L-alanine amidase" evidence="5">
    <location>
        <begin position="24"/>
        <end position="639"/>
    </location>
</feature>
<name>A0AA46THK5_9ACTN</name>